<reference evidence="2 3" key="1">
    <citation type="journal article" date="2012" name="Genome Biol.">
        <title>Genome and low-iron response of an oceanic diatom adapted to chronic iron limitation.</title>
        <authorList>
            <person name="Lommer M."/>
            <person name="Specht M."/>
            <person name="Roy A.S."/>
            <person name="Kraemer L."/>
            <person name="Andreson R."/>
            <person name="Gutowska M.A."/>
            <person name="Wolf J."/>
            <person name="Bergner S.V."/>
            <person name="Schilhabel M.B."/>
            <person name="Klostermeier U.C."/>
            <person name="Beiko R.G."/>
            <person name="Rosenstiel P."/>
            <person name="Hippler M."/>
            <person name="Laroche J."/>
        </authorList>
    </citation>
    <scope>NUCLEOTIDE SEQUENCE [LARGE SCALE GENOMIC DNA]</scope>
    <source>
        <strain evidence="2 3">CCMP1005</strain>
    </source>
</reference>
<accession>K0RBI7</accession>
<dbReference type="AlphaFoldDB" id="K0RBI7"/>
<organism evidence="2 3">
    <name type="scientific">Thalassiosira oceanica</name>
    <name type="common">Marine diatom</name>
    <dbReference type="NCBI Taxonomy" id="159749"/>
    <lineage>
        <taxon>Eukaryota</taxon>
        <taxon>Sar</taxon>
        <taxon>Stramenopiles</taxon>
        <taxon>Ochrophyta</taxon>
        <taxon>Bacillariophyta</taxon>
        <taxon>Coscinodiscophyceae</taxon>
        <taxon>Thalassiosirophycidae</taxon>
        <taxon>Thalassiosirales</taxon>
        <taxon>Thalassiosiraceae</taxon>
        <taxon>Thalassiosira</taxon>
    </lineage>
</organism>
<feature type="compositionally biased region" description="Basic and acidic residues" evidence="1">
    <location>
        <begin position="88"/>
        <end position="101"/>
    </location>
</feature>
<comment type="caution">
    <text evidence="2">The sequence shown here is derived from an EMBL/GenBank/DDBJ whole genome shotgun (WGS) entry which is preliminary data.</text>
</comment>
<proteinExistence type="predicted"/>
<evidence type="ECO:0000256" key="1">
    <source>
        <dbReference type="SAM" id="MobiDB-lite"/>
    </source>
</evidence>
<feature type="region of interest" description="Disordered" evidence="1">
    <location>
        <begin position="79"/>
        <end position="101"/>
    </location>
</feature>
<evidence type="ECO:0000313" key="3">
    <source>
        <dbReference type="Proteomes" id="UP000266841"/>
    </source>
</evidence>
<protein>
    <submittedName>
        <fullName evidence="2">Uncharacterized protein</fullName>
    </submittedName>
</protein>
<feature type="non-terminal residue" evidence="2">
    <location>
        <position position="1"/>
    </location>
</feature>
<dbReference type="EMBL" id="AGNL01042293">
    <property type="protein sequence ID" value="EJK51058.1"/>
    <property type="molecule type" value="Genomic_DNA"/>
</dbReference>
<keyword evidence="3" id="KW-1185">Reference proteome</keyword>
<evidence type="ECO:0000313" key="2">
    <source>
        <dbReference type="EMBL" id="EJK51058.1"/>
    </source>
</evidence>
<name>K0RBI7_THAOC</name>
<gene>
    <name evidence="2" type="ORF">THAOC_29807</name>
</gene>
<sequence>GCNNMFASSACRVTRAAVRGAARRTLASPAVASAAALDPPSVFDSVVKLTIIDPSGARRVIPAYVGSTLYDACDANGVDLGPASYGDPGERERERERERNE</sequence>
<dbReference type="Proteomes" id="UP000266841">
    <property type="component" value="Unassembled WGS sequence"/>
</dbReference>